<sequence>MKKILFTIILFVYSCYIDAQVLYNENFDNYTLGNVATDFSGQTPGQGGWHTLFGSLNTNATAANFQIENETNKGKVLTIITGPVGSYGSNSIFKKDFDTLWNQRTQGNNVLKFEIEMFIPDYLGNPSIPFALAGSIILYTTKPKTLAAFGYNHFDGKLTGQSSNGLKPAFQFPLAANSGNLNINKNQWYQLIFFIDYDNNKAYVEIPKLGIVKKVDVFDKLTPPDTMSNYPPIELYLSIGKSIDAVQEQPSFLKYDNIKITALKSVPPHLLTAENFLAENFNLYPNPANNVVNITNAENMQIQQITVYDVAGKQLSTQTYNNETDIQLNVEHLASGTYMLHLQTNQGTAVKKLVKK</sequence>
<gene>
    <name evidence="3" type="ORF">NPX36_04400</name>
</gene>
<dbReference type="EMBL" id="CP102382">
    <property type="protein sequence ID" value="UUV22284.1"/>
    <property type="molecule type" value="Genomic_DNA"/>
</dbReference>
<reference evidence="3 4" key="1">
    <citation type="submission" date="2022-08" db="EMBL/GenBank/DDBJ databases">
        <title>Myroides zhujiangensis sp. nov., a novel bacterium isolated from sediment in the Pearl River Estuary.</title>
        <authorList>
            <person name="Cui L."/>
        </authorList>
    </citation>
    <scope>NUCLEOTIDE SEQUENCE [LARGE SCALE GENOMIC DNA]</scope>
    <source>
        <strain evidence="3 4">SCSIO 72103</strain>
    </source>
</reference>
<accession>A0ABY5NUP1</accession>
<dbReference type="NCBIfam" id="TIGR04183">
    <property type="entry name" value="Por_Secre_tail"/>
    <property type="match status" value="1"/>
</dbReference>
<dbReference type="PROSITE" id="PS51257">
    <property type="entry name" value="PROKAR_LIPOPROTEIN"/>
    <property type="match status" value="1"/>
</dbReference>
<dbReference type="RefSeq" id="WP_257500201.1">
    <property type="nucleotide sequence ID" value="NZ_CP102382.1"/>
</dbReference>
<keyword evidence="1" id="KW-0732">Signal</keyword>
<name>A0ABY5NUP1_9FLAO</name>
<evidence type="ECO:0000256" key="1">
    <source>
        <dbReference type="ARBA" id="ARBA00022729"/>
    </source>
</evidence>
<keyword evidence="4" id="KW-1185">Reference proteome</keyword>
<protein>
    <submittedName>
        <fullName evidence="3">T9SS type A sorting domain-containing protein</fullName>
    </submittedName>
</protein>
<dbReference type="Proteomes" id="UP001317001">
    <property type="component" value="Chromosome"/>
</dbReference>
<dbReference type="Gene3D" id="2.60.40.3080">
    <property type="match status" value="1"/>
</dbReference>
<evidence type="ECO:0000313" key="4">
    <source>
        <dbReference type="Proteomes" id="UP001317001"/>
    </source>
</evidence>
<organism evidence="3 4">
    <name type="scientific">Paenimyroides aestuarii</name>
    <dbReference type="NCBI Taxonomy" id="2968490"/>
    <lineage>
        <taxon>Bacteria</taxon>
        <taxon>Pseudomonadati</taxon>
        <taxon>Bacteroidota</taxon>
        <taxon>Flavobacteriia</taxon>
        <taxon>Flavobacteriales</taxon>
        <taxon>Flavobacteriaceae</taxon>
        <taxon>Paenimyroides</taxon>
    </lineage>
</organism>
<evidence type="ECO:0000259" key="2">
    <source>
        <dbReference type="Pfam" id="PF18962"/>
    </source>
</evidence>
<evidence type="ECO:0000313" key="3">
    <source>
        <dbReference type="EMBL" id="UUV22284.1"/>
    </source>
</evidence>
<dbReference type="Pfam" id="PF18962">
    <property type="entry name" value="Por_Secre_tail"/>
    <property type="match status" value="1"/>
</dbReference>
<dbReference type="InterPro" id="IPR026444">
    <property type="entry name" value="Secre_tail"/>
</dbReference>
<feature type="domain" description="Secretion system C-terminal sorting" evidence="2">
    <location>
        <begin position="283"/>
        <end position="354"/>
    </location>
</feature>
<proteinExistence type="predicted"/>